<feature type="transmembrane region" description="Helical" evidence="10">
    <location>
        <begin position="251"/>
        <end position="277"/>
    </location>
</feature>
<gene>
    <name evidence="12" type="primary">celB</name>
    <name evidence="12" type="ORF">EQF91_07465</name>
</gene>
<evidence type="ECO:0000256" key="6">
    <source>
        <dbReference type="ARBA" id="ARBA00022692"/>
    </source>
</evidence>
<feature type="transmembrane region" description="Helical" evidence="10">
    <location>
        <begin position="21"/>
        <end position="50"/>
    </location>
</feature>
<dbReference type="PANTHER" id="PTHR33989:SF8">
    <property type="entry name" value="PERMEASE IIC COMPONENT"/>
    <property type="match status" value="1"/>
</dbReference>
<organism evidence="12 13">
    <name type="scientific">Helcococcus ovis</name>
    <dbReference type="NCBI Taxonomy" id="72026"/>
    <lineage>
        <taxon>Bacteria</taxon>
        <taxon>Bacillati</taxon>
        <taxon>Bacillota</taxon>
        <taxon>Tissierellia</taxon>
        <taxon>Tissierellales</taxon>
        <taxon>Peptoniphilaceae</taxon>
        <taxon>Helcococcus</taxon>
    </lineage>
</organism>
<dbReference type="NCBIfam" id="TIGR00410">
    <property type="entry name" value="lacE"/>
    <property type="match status" value="1"/>
</dbReference>
<keyword evidence="5" id="KW-0598">Phosphotransferase system</keyword>
<keyword evidence="8 9" id="KW-0472">Membrane</keyword>
<dbReference type="InterPro" id="IPR051088">
    <property type="entry name" value="PTS_Sugar-EIIC/EIIB"/>
</dbReference>
<dbReference type="PROSITE" id="PS51105">
    <property type="entry name" value="PTS_EIIC_TYPE_3"/>
    <property type="match status" value="1"/>
</dbReference>
<evidence type="ECO:0000256" key="10">
    <source>
        <dbReference type="SAM" id="Phobius"/>
    </source>
</evidence>
<evidence type="ECO:0000256" key="1">
    <source>
        <dbReference type="ARBA" id="ARBA00004651"/>
    </source>
</evidence>
<feature type="transmembrane region" description="Helical" evidence="10">
    <location>
        <begin position="155"/>
        <end position="177"/>
    </location>
</feature>
<feature type="transmembrane region" description="Helical" evidence="10">
    <location>
        <begin position="297"/>
        <end position="318"/>
    </location>
</feature>
<feature type="transmembrane region" description="Helical" evidence="10">
    <location>
        <begin position="198"/>
        <end position="219"/>
    </location>
</feature>
<accession>A0A4R9BZV2</accession>
<feature type="domain" description="PTS EIIC type-3" evidence="11">
    <location>
        <begin position="5"/>
        <end position="423"/>
    </location>
</feature>
<comment type="subcellular location">
    <subcellularLocation>
        <location evidence="1">Cell membrane</location>
        <topology evidence="1">Multi-pass membrane protein</topology>
    </subcellularLocation>
</comment>
<proteinExistence type="predicted"/>
<dbReference type="PANTHER" id="PTHR33989">
    <property type="match status" value="1"/>
</dbReference>
<feature type="transmembrane region" description="Helical" evidence="10">
    <location>
        <begin position="70"/>
        <end position="93"/>
    </location>
</feature>
<evidence type="ECO:0000256" key="4">
    <source>
        <dbReference type="ARBA" id="ARBA00022597"/>
    </source>
</evidence>
<evidence type="ECO:0000256" key="9">
    <source>
        <dbReference type="PIRNR" id="PIRNR006351"/>
    </source>
</evidence>
<sequence>MFKYLEKYLMEPMTKISQIRLIRAITAAGMASIPFTIVGSMFLVLTILPLTMPFLQGIWDATFLKVSNVYMLANKASMGIISLYFLLVISYEYTKSIKIEEDIDVNPITGMLLSVFAFFMFIPQFVNESGFNLLSDPEKGVINGWAIGGDGVVRLSAIGIFTAILTVFIAVNVYKLCIKKHIVIKMPKEVPSGVANSFTALIPAFFISIIVFLIQGILVSLGTDLFGIVSIPFGFVTNIVNTYWGMLLIMFLIHALWIVGIHGASIILSMITPIVLLNLQANVAGSNIVFAGDFGNALAYFGGSGSTLGLVLLCIFLAKSEQLKAIGKASLIPGIFQINEPVIFGMPIVYNPILVIPFLLAPMVGSTIGYLAISTGLINKIIAQHPWPSPIGVGAFIATGGDFKAVLAAIVSFLASTIIYYPFFKLYDKKLLREQELNK</sequence>
<evidence type="ECO:0000313" key="12">
    <source>
        <dbReference type="EMBL" id="TFF64638.1"/>
    </source>
</evidence>
<protein>
    <recommendedName>
        <fullName evidence="9">Permease IIC component</fullName>
    </recommendedName>
</protein>
<reference evidence="12 13" key="1">
    <citation type="submission" date="2019-01" db="EMBL/GenBank/DDBJ databases">
        <title>Draft Genome Sequences of Helcococcus ovis Strains Isolated from the Uterus and Vagina of Dairy Cows with Metritis.</title>
        <authorList>
            <person name="Cunha F."/>
            <person name="Jeon S.J."/>
            <person name="Kutzer P."/>
            <person name="Galvao K.N."/>
        </authorList>
    </citation>
    <scope>NUCLEOTIDE SEQUENCE [LARGE SCALE GENOMIC DNA]</scope>
    <source>
        <strain evidence="12 13">KG-37</strain>
    </source>
</reference>
<dbReference type="InterPro" id="IPR004501">
    <property type="entry name" value="PTS_EIIC_3"/>
</dbReference>
<dbReference type="NCBIfam" id="NF007157">
    <property type="entry name" value="PRK09592.1"/>
    <property type="match status" value="1"/>
</dbReference>
<keyword evidence="3 9" id="KW-1003">Cell membrane</keyword>
<dbReference type="GO" id="GO:0005886">
    <property type="term" value="C:plasma membrane"/>
    <property type="evidence" value="ECO:0007669"/>
    <property type="project" value="UniProtKB-SubCell"/>
</dbReference>
<keyword evidence="2 9" id="KW-0813">Transport</keyword>
<dbReference type="RefSeq" id="WP_134744511.1">
    <property type="nucleotide sequence ID" value="NZ_CP119762.1"/>
</dbReference>
<evidence type="ECO:0000256" key="2">
    <source>
        <dbReference type="ARBA" id="ARBA00022448"/>
    </source>
</evidence>
<dbReference type="GO" id="GO:1901264">
    <property type="term" value="P:carbohydrate derivative transport"/>
    <property type="evidence" value="ECO:0007669"/>
    <property type="project" value="TreeGrafter"/>
</dbReference>
<dbReference type="InterPro" id="IPR004796">
    <property type="entry name" value="PTS_IIC_cello"/>
</dbReference>
<dbReference type="Proteomes" id="UP000297454">
    <property type="component" value="Unassembled WGS sequence"/>
</dbReference>
<dbReference type="PIRSF" id="PIRSF006351">
    <property type="entry name" value="PTS_EIIC-Cellobiose"/>
    <property type="match status" value="1"/>
</dbReference>
<evidence type="ECO:0000256" key="3">
    <source>
        <dbReference type="ARBA" id="ARBA00022475"/>
    </source>
</evidence>
<dbReference type="Pfam" id="PF02378">
    <property type="entry name" value="PTS_EIIC"/>
    <property type="match status" value="1"/>
</dbReference>
<dbReference type="GO" id="GO:0008982">
    <property type="term" value="F:protein-N(PI)-phosphohistidine-sugar phosphotransferase activity"/>
    <property type="evidence" value="ECO:0007669"/>
    <property type="project" value="UniProtKB-UniRule"/>
</dbReference>
<dbReference type="InterPro" id="IPR003352">
    <property type="entry name" value="PTS_EIIC"/>
</dbReference>
<keyword evidence="7 10" id="KW-1133">Transmembrane helix</keyword>
<feature type="transmembrane region" description="Helical" evidence="10">
    <location>
        <begin position="225"/>
        <end position="244"/>
    </location>
</feature>
<evidence type="ECO:0000256" key="5">
    <source>
        <dbReference type="ARBA" id="ARBA00022683"/>
    </source>
</evidence>
<feature type="transmembrane region" description="Helical" evidence="10">
    <location>
        <begin position="353"/>
        <end position="373"/>
    </location>
</feature>
<evidence type="ECO:0000256" key="8">
    <source>
        <dbReference type="ARBA" id="ARBA00023136"/>
    </source>
</evidence>
<evidence type="ECO:0000313" key="13">
    <source>
        <dbReference type="Proteomes" id="UP000297454"/>
    </source>
</evidence>
<feature type="transmembrane region" description="Helical" evidence="10">
    <location>
        <begin position="405"/>
        <end position="424"/>
    </location>
</feature>
<name>A0A4R9BZV2_9FIRM</name>
<keyword evidence="4 9" id="KW-0762">Sugar transport</keyword>
<dbReference type="AlphaFoldDB" id="A0A4R9BZV2"/>
<dbReference type="EMBL" id="SCFR01000032">
    <property type="protein sequence ID" value="TFF64638.1"/>
    <property type="molecule type" value="Genomic_DNA"/>
</dbReference>
<comment type="function">
    <text evidence="9">The phosphoenolpyruvate-dependent sugar phosphotransferase system (PTS), a major carbohydrate active -transport system, catalyzes the phosphorylation of incoming sugar substrates concomitant with their translocation across the cell membrane.</text>
</comment>
<dbReference type="GO" id="GO:0009401">
    <property type="term" value="P:phosphoenolpyruvate-dependent sugar phosphotransferase system"/>
    <property type="evidence" value="ECO:0007669"/>
    <property type="project" value="UniProtKB-KW"/>
</dbReference>
<keyword evidence="13" id="KW-1185">Reference proteome</keyword>
<keyword evidence="6 10" id="KW-0812">Transmembrane</keyword>
<evidence type="ECO:0000259" key="11">
    <source>
        <dbReference type="PROSITE" id="PS51105"/>
    </source>
</evidence>
<evidence type="ECO:0000256" key="7">
    <source>
        <dbReference type="ARBA" id="ARBA00022989"/>
    </source>
</evidence>
<feature type="transmembrane region" description="Helical" evidence="10">
    <location>
        <begin position="105"/>
        <end position="126"/>
    </location>
</feature>
<comment type="caution">
    <text evidence="12">The sequence shown here is derived from an EMBL/GenBank/DDBJ whole genome shotgun (WGS) entry which is preliminary data.</text>
</comment>